<comment type="caution">
    <text evidence="2">The sequence shown here is derived from an EMBL/GenBank/DDBJ whole genome shotgun (WGS) entry which is preliminary data.</text>
</comment>
<gene>
    <name evidence="2" type="primary">RvY_17881</name>
    <name evidence="2" type="synonym">RvY_17881.1</name>
    <name evidence="2" type="ORF">RvY_17881-1</name>
</gene>
<dbReference type="Proteomes" id="UP000186922">
    <property type="component" value="Unassembled WGS sequence"/>
</dbReference>
<accession>A0A1D1W3R6</accession>
<organism evidence="2 3">
    <name type="scientific">Ramazzottius varieornatus</name>
    <name type="common">Water bear</name>
    <name type="synonym">Tardigrade</name>
    <dbReference type="NCBI Taxonomy" id="947166"/>
    <lineage>
        <taxon>Eukaryota</taxon>
        <taxon>Metazoa</taxon>
        <taxon>Ecdysozoa</taxon>
        <taxon>Tardigrada</taxon>
        <taxon>Eutardigrada</taxon>
        <taxon>Parachela</taxon>
        <taxon>Hypsibioidea</taxon>
        <taxon>Ramazzottiidae</taxon>
        <taxon>Ramazzottius</taxon>
    </lineage>
</organism>
<sequence>MNLLIRACVSLLLTGLIAGAVIWQPLKITLKTESANCSCRPCDACERNSPSASIIVSAFMDSGLSMTMMKNITRTAAKFSAIAKYILMAPHLTALRIFMIWTSSRIPSEPS</sequence>
<proteinExistence type="predicted"/>
<reference evidence="2 3" key="1">
    <citation type="journal article" date="2016" name="Nat. Commun.">
        <title>Extremotolerant tardigrade genome and improved radiotolerance of human cultured cells by tardigrade-unique protein.</title>
        <authorList>
            <person name="Hashimoto T."/>
            <person name="Horikawa D.D."/>
            <person name="Saito Y."/>
            <person name="Kuwahara H."/>
            <person name="Kozuka-Hata H."/>
            <person name="Shin-I T."/>
            <person name="Minakuchi Y."/>
            <person name="Ohishi K."/>
            <person name="Motoyama A."/>
            <person name="Aizu T."/>
            <person name="Enomoto A."/>
            <person name="Kondo K."/>
            <person name="Tanaka S."/>
            <person name="Hara Y."/>
            <person name="Koshikawa S."/>
            <person name="Sagara H."/>
            <person name="Miura T."/>
            <person name="Yokobori S."/>
            <person name="Miyagawa K."/>
            <person name="Suzuki Y."/>
            <person name="Kubo T."/>
            <person name="Oyama M."/>
            <person name="Kohara Y."/>
            <person name="Fujiyama A."/>
            <person name="Arakawa K."/>
            <person name="Katayama T."/>
            <person name="Toyoda A."/>
            <person name="Kunieda T."/>
        </authorList>
    </citation>
    <scope>NUCLEOTIDE SEQUENCE [LARGE SCALE GENOMIC DNA]</scope>
    <source>
        <strain evidence="2 3">YOKOZUNA-1</strain>
    </source>
</reference>
<evidence type="ECO:0000256" key="1">
    <source>
        <dbReference type="SAM" id="SignalP"/>
    </source>
</evidence>
<dbReference type="AlphaFoldDB" id="A0A1D1W3R6"/>
<dbReference type="EMBL" id="BDGG01000016">
    <property type="protein sequence ID" value="GAV08147.1"/>
    <property type="molecule type" value="Genomic_DNA"/>
</dbReference>
<name>A0A1D1W3R6_RAMVA</name>
<evidence type="ECO:0000313" key="2">
    <source>
        <dbReference type="EMBL" id="GAV08147.1"/>
    </source>
</evidence>
<evidence type="ECO:0000313" key="3">
    <source>
        <dbReference type="Proteomes" id="UP000186922"/>
    </source>
</evidence>
<keyword evidence="1" id="KW-0732">Signal</keyword>
<protein>
    <submittedName>
        <fullName evidence="2">Uncharacterized protein</fullName>
    </submittedName>
</protein>
<keyword evidence="3" id="KW-1185">Reference proteome</keyword>
<feature type="signal peptide" evidence="1">
    <location>
        <begin position="1"/>
        <end position="19"/>
    </location>
</feature>
<feature type="chain" id="PRO_5008899158" evidence="1">
    <location>
        <begin position="20"/>
        <end position="111"/>
    </location>
</feature>